<keyword evidence="2" id="KW-0812">Transmembrane</keyword>
<keyword evidence="4" id="KW-1185">Reference proteome</keyword>
<dbReference type="RefSeq" id="WP_210096425.1">
    <property type="nucleotide sequence ID" value="NZ_BAAAIO010000001.1"/>
</dbReference>
<comment type="caution">
    <text evidence="3">The sequence shown here is derived from an EMBL/GenBank/DDBJ whole genome shotgun (WGS) entry which is preliminary data.</text>
</comment>
<protein>
    <submittedName>
        <fullName evidence="3">Uncharacterized protein</fullName>
    </submittedName>
</protein>
<dbReference type="EMBL" id="JAGIOA010000001">
    <property type="protein sequence ID" value="MBP2377027.1"/>
    <property type="molecule type" value="Genomic_DNA"/>
</dbReference>
<evidence type="ECO:0000256" key="2">
    <source>
        <dbReference type="SAM" id="Phobius"/>
    </source>
</evidence>
<feature type="region of interest" description="Disordered" evidence="1">
    <location>
        <begin position="1"/>
        <end position="29"/>
    </location>
</feature>
<keyword evidence="2" id="KW-0472">Membrane</keyword>
<evidence type="ECO:0000256" key="1">
    <source>
        <dbReference type="SAM" id="MobiDB-lite"/>
    </source>
</evidence>
<accession>A0ABS4WLE2</accession>
<evidence type="ECO:0000313" key="3">
    <source>
        <dbReference type="EMBL" id="MBP2377027.1"/>
    </source>
</evidence>
<sequence length="165" mass="17999">MSDEGDTDKSPADEPQIADWSNPTPEEAAELLKRSPDELARFAVTHPPFAQFLSVGFEALREVRAGDRESIPKIGTPYFETANNTIEGLLKRLDQDGVSDAERERIYEIIDSTQKQSGKTTSELIDANNKSSRRTQFIIGGLLTVGLVVVATLTNKGSPPPQALS</sequence>
<dbReference type="Proteomes" id="UP000703720">
    <property type="component" value="Unassembled WGS sequence"/>
</dbReference>
<gene>
    <name evidence="3" type="ORF">JOF42_000522</name>
</gene>
<feature type="transmembrane region" description="Helical" evidence="2">
    <location>
        <begin position="137"/>
        <end position="155"/>
    </location>
</feature>
<name>A0ABS4WLE2_9MICO</name>
<proteinExistence type="predicted"/>
<reference evidence="3 4" key="1">
    <citation type="submission" date="2021-03" db="EMBL/GenBank/DDBJ databases">
        <title>Sequencing the genomes of 1000 actinobacteria strains.</title>
        <authorList>
            <person name="Klenk H.-P."/>
        </authorList>
    </citation>
    <scope>NUCLEOTIDE SEQUENCE [LARGE SCALE GENOMIC DNA]</scope>
    <source>
        <strain evidence="3 4">DSM 13468</strain>
    </source>
</reference>
<evidence type="ECO:0000313" key="4">
    <source>
        <dbReference type="Proteomes" id="UP000703720"/>
    </source>
</evidence>
<organism evidence="3 4">
    <name type="scientific">Microbacterium phyllosphaerae</name>
    <dbReference type="NCBI Taxonomy" id="124798"/>
    <lineage>
        <taxon>Bacteria</taxon>
        <taxon>Bacillati</taxon>
        <taxon>Actinomycetota</taxon>
        <taxon>Actinomycetes</taxon>
        <taxon>Micrococcales</taxon>
        <taxon>Microbacteriaceae</taxon>
        <taxon>Microbacterium</taxon>
    </lineage>
</organism>
<keyword evidence="2" id="KW-1133">Transmembrane helix</keyword>